<reference evidence="2" key="2">
    <citation type="submission" date="2020-09" db="EMBL/GenBank/DDBJ databases">
        <authorList>
            <person name="Sun Q."/>
            <person name="Zhou Y."/>
        </authorList>
    </citation>
    <scope>NUCLEOTIDE SEQUENCE</scope>
    <source>
        <strain evidence="2">CGMCC 1.15448</strain>
    </source>
</reference>
<dbReference type="GO" id="GO:0016301">
    <property type="term" value="F:kinase activity"/>
    <property type="evidence" value="ECO:0007669"/>
    <property type="project" value="UniProtKB-KW"/>
</dbReference>
<dbReference type="InterPro" id="IPR002575">
    <property type="entry name" value="Aminoglycoside_PTrfase"/>
</dbReference>
<dbReference type="Proteomes" id="UP000607559">
    <property type="component" value="Unassembled WGS sequence"/>
</dbReference>
<name>A0A8J2XT32_9BACT</name>
<keyword evidence="3" id="KW-1185">Reference proteome</keyword>
<evidence type="ECO:0000313" key="2">
    <source>
        <dbReference type="EMBL" id="GGB00686.1"/>
    </source>
</evidence>
<comment type="caution">
    <text evidence="2">The sequence shown here is derived from an EMBL/GenBank/DDBJ whole genome shotgun (WGS) entry which is preliminary data.</text>
</comment>
<keyword evidence="2" id="KW-0808">Transferase</keyword>
<accession>A0A8J2XT32</accession>
<dbReference type="AlphaFoldDB" id="A0A8J2XT32"/>
<keyword evidence="2" id="KW-0418">Kinase</keyword>
<reference evidence="2" key="1">
    <citation type="journal article" date="2014" name="Int. J. Syst. Evol. Microbiol.">
        <title>Complete genome sequence of Corynebacterium casei LMG S-19264T (=DSM 44701T), isolated from a smear-ripened cheese.</title>
        <authorList>
            <consortium name="US DOE Joint Genome Institute (JGI-PGF)"/>
            <person name="Walter F."/>
            <person name="Albersmeier A."/>
            <person name="Kalinowski J."/>
            <person name="Ruckert C."/>
        </authorList>
    </citation>
    <scope>NUCLEOTIDE SEQUENCE</scope>
    <source>
        <strain evidence="2">CGMCC 1.15448</strain>
    </source>
</reference>
<dbReference type="EMBL" id="BMJC01000002">
    <property type="protein sequence ID" value="GGB00686.1"/>
    <property type="molecule type" value="Genomic_DNA"/>
</dbReference>
<proteinExistence type="predicted"/>
<gene>
    <name evidence="2" type="ORF">GCM10011511_24950</name>
</gene>
<dbReference type="SUPFAM" id="SSF56112">
    <property type="entry name" value="Protein kinase-like (PK-like)"/>
    <property type="match status" value="1"/>
</dbReference>
<protein>
    <submittedName>
        <fullName evidence="2">Choline/ethanolamine kinase</fullName>
    </submittedName>
</protein>
<evidence type="ECO:0000259" key="1">
    <source>
        <dbReference type="Pfam" id="PF01636"/>
    </source>
</evidence>
<dbReference type="InterPro" id="IPR011009">
    <property type="entry name" value="Kinase-like_dom_sf"/>
</dbReference>
<dbReference type="Pfam" id="PF01636">
    <property type="entry name" value="APH"/>
    <property type="match status" value="1"/>
</dbReference>
<organism evidence="2 3">
    <name type="scientific">Puia dinghuensis</name>
    <dbReference type="NCBI Taxonomy" id="1792502"/>
    <lineage>
        <taxon>Bacteria</taxon>
        <taxon>Pseudomonadati</taxon>
        <taxon>Bacteroidota</taxon>
        <taxon>Chitinophagia</taxon>
        <taxon>Chitinophagales</taxon>
        <taxon>Chitinophagaceae</taxon>
        <taxon>Puia</taxon>
    </lineage>
</organism>
<sequence>MERALLNTFGTTALSTIDILAGGLSGATTYKIALNGKDYLLKLEPSAPGITAAGKGLTCGEIATRAGVAPPIYYLDPAEGVTISGFIATRPLREVFDSPQKLLGELARTIRSIHAMPLLPKQNNMVAIADGIFKQLAASRTIGADLYAEVADCYAAIREGFPMGGSDMVPSHNDLNPNNLLCDGTRIWVIDWDAAFQNDRYVDLAIAANFFVADEEQARFFLEAYFESAVGDYKIAQLFIMRQLCYLIYGALILMRTGEGKLALASAEEQAAYGRGLLQEGINNIRSPRFQRSLYFVWS</sequence>
<evidence type="ECO:0000313" key="3">
    <source>
        <dbReference type="Proteomes" id="UP000607559"/>
    </source>
</evidence>
<feature type="domain" description="Aminoglycoside phosphotransferase" evidence="1">
    <location>
        <begin position="23"/>
        <end position="231"/>
    </location>
</feature>
<dbReference type="Gene3D" id="3.90.1200.10">
    <property type="match status" value="1"/>
</dbReference>